<keyword evidence="6" id="KW-1185">Reference proteome</keyword>
<dbReference type="EMBL" id="JARYZI010000008">
    <property type="protein sequence ID" value="MDH8678984.1"/>
    <property type="molecule type" value="Genomic_DNA"/>
</dbReference>
<dbReference type="Pfam" id="PF01814">
    <property type="entry name" value="Hemerythrin"/>
    <property type="match status" value="1"/>
</dbReference>
<dbReference type="InterPro" id="IPR012312">
    <property type="entry name" value="Hemerythrin-like"/>
</dbReference>
<dbReference type="PANTHER" id="PTHR37164:SF1">
    <property type="entry name" value="BACTERIOHEMERYTHRIN"/>
    <property type="match status" value="1"/>
</dbReference>
<dbReference type="InterPro" id="IPR035938">
    <property type="entry name" value="Hemerythrin-like_sf"/>
</dbReference>
<evidence type="ECO:0000256" key="3">
    <source>
        <dbReference type="ARBA" id="ARBA00023004"/>
    </source>
</evidence>
<organism evidence="5 6">
    <name type="scientific">Fusibacter bizertensis</name>
    <dbReference type="NCBI Taxonomy" id="1488331"/>
    <lineage>
        <taxon>Bacteria</taxon>
        <taxon>Bacillati</taxon>
        <taxon>Bacillota</taxon>
        <taxon>Clostridia</taxon>
        <taxon>Eubacteriales</taxon>
        <taxon>Eubacteriales Family XII. Incertae Sedis</taxon>
        <taxon>Fusibacter</taxon>
    </lineage>
</organism>
<protein>
    <submittedName>
        <fullName evidence="5">Bacteriohemerythrin</fullName>
    </submittedName>
</protein>
<dbReference type="InterPro" id="IPR050669">
    <property type="entry name" value="Hemerythrin"/>
</dbReference>
<dbReference type="InterPro" id="IPR012827">
    <property type="entry name" value="Hemerythrin_metal-bd"/>
</dbReference>
<dbReference type="NCBIfam" id="NF033749">
    <property type="entry name" value="bact_hemeryth"/>
    <property type="match status" value="1"/>
</dbReference>
<dbReference type="InterPro" id="IPR016131">
    <property type="entry name" value="Haemerythrin_Fe_BS"/>
</dbReference>
<name>A0ABT6NEY3_9FIRM</name>
<proteinExistence type="inferred from homology"/>
<dbReference type="RefSeq" id="WP_281094879.1">
    <property type="nucleotide sequence ID" value="NZ_JARYZI010000008.1"/>
</dbReference>
<dbReference type="Gene3D" id="1.20.120.50">
    <property type="entry name" value="Hemerythrin-like"/>
    <property type="match status" value="1"/>
</dbReference>
<reference evidence="5 6" key="1">
    <citation type="submission" date="2023-04" db="EMBL/GenBank/DDBJ databases">
        <title>Fusibacter bizertensis strain WBS, isolated from littoral bottom sediments of the Arctic seas - biochemical and genomic analysis.</title>
        <authorList>
            <person name="Brioukhanov A.L."/>
        </authorList>
    </citation>
    <scope>NUCLEOTIDE SEQUENCE [LARGE SCALE GENOMIC DNA]</scope>
    <source>
        <strain evidence="5 6">WBS</strain>
    </source>
</reference>
<dbReference type="CDD" id="cd12107">
    <property type="entry name" value="Hemerythrin"/>
    <property type="match status" value="1"/>
</dbReference>
<evidence type="ECO:0000256" key="2">
    <source>
        <dbReference type="ARBA" id="ARBA00022723"/>
    </source>
</evidence>
<sequence length="135" mass="15859">MLKESEKYMYGVFEIDSEHSELIARAEKLMASYQNGEAEAEILKLFEYLSAYVLVHFRNEEKLLGDYGYPELDAHKELHREFKQDVMNLQDDIKENGLTLNSRLKLTHLTTEWIDHHIGTEDKKIANFILNIRKG</sequence>
<dbReference type="NCBIfam" id="TIGR02481">
    <property type="entry name" value="hemeryth_dom"/>
    <property type="match status" value="1"/>
</dbReference>
<comment type="caution">
    <text evidence="5">The sequence shown here is derived from an EMBL/GenBank/DDBJ whole genome shotgun (WGS) entry which is preliminary data.</text>
</comment>
<dbReference type="SUPFAM" id="SSF47188">
    <property type="entry name" value="Hemerythrin-like"/>
    <property type="match status" value="1"/>
</dbReference>
<comment type="similarity">
    <text evidence="1">Belongs to the hemerythrin family.</text>
</comment>
<dbReference type="PROSITE" id="PS00550">
    <property type="entry name" value="HEMERYTHRINS"/>
    <property type="match status" value="1"/>
</dbReference>
<feature type="domain" description="Hemerythrin-like" evidence="4">
    <location>
        <begin position="13"/>
        <end position="126"/>
    </location>
</feature>
<gene>
    <name evidence="5" type="ORF">QE109_12560</name>
</gene>
<evidence type="ECO:0000313" key="5">
    <source>
        <dbReference type="EMBL" id="MDH8678984.1"/>
    </source>
</evidence>
<dbReference type="Proteomes" id="UP001158045">
    <property type="component" value="Unassembled WGS sequence"/>
</dbReference>
<keyword evidence="2" id="KW-0479">Metal-binding</keyword>
<evidence type="ECO:0000256" key="1">
    <source>
        <dbReference type="ARBA" id="ARBA00010587"/>
    </source>
</evidence>
<dbReference type="PANTHER" id="PTHR37164">
    <property type="entry name" value="BACTERIOHEMERYTHRIN"/>
    <property type="match status" value="1"/>
</dbReference>
<evidence type="ECO:0000313" key="6">
    <source>
        <dbReference type="Proteomes" id="UP001158045"/>
    </source>
</evidence>
<accession>A0ABT6NEY3</accession>
<evidence type="ECO:0000259" key="4">
    <source>
        <dbReference type="Pfam" id="PF01814"/>
    </source>
</evidence>
<keyword evidence="3" id="KW-0408">Iron</keyword>